<feature type="transmembrane region" description="Helical" evidence="2">
    <location>
        <begin position="81"/>
        <end position="104"/>
    </location>
</feature>
<feature type="compositionally biased region" description="Polar residues" evidence="1">
    <location>
        <begin position="182"/>
        <end position="197"/>
    </location>
</feature>
<evidence type="ECO:0000313" key="3">
    <source>
        <dbReference type="EMBL" id="TBT86561.1"/>
    </source>
</evidence>
<keyword evidence="2" id="KW-0472">Membrane</keyword>
<evidence type="ECO:0000256" key="2">
    <source>
        <dbReference type="SAM" id="Phobius"/>
    </source>
</evidence>
<feature type="region of interest" description="Disordered" evidence="1">
    <location>
        <begin position="157"/>
        <end position="235"/>
    </location>
</feature>
<dbReference type="OrthoDB" id="9997412at2"/>
<feature type="transmembrane region" description="Helical" evidence="2">
    <location>
        <begin position="110"/>
        <end position="137"/>
    </location>
</feature>
<accession>A0A4Q9KFD5</accession>
<organism evidence="3 4">
    <name type="scientific">Propioniciclava sinopodophylli</name>
    <dbReference type="NCBI Taxonomy" id="1837344"/>
    <lineage>
        <taxon>Bacteria</taxon>
        <taxon>Bacillati</taxon>
        <taxon>Actinomycetota</taxon>
        <taxon>Actinomycetes</taxon>
        <taxon>Propionibacteriales</taxon>
        <taxon>Propionibacteriaceae</taxon>
        <taxon>Propioniciclava</taxon>
    </lineage>
</organism>
<keyword evidence="2" id="KW-0812">Transmembrane</keyword>
<dbReference type="EMBL" id="SDMQ01000003">
    <property type="protein sequence ID" value="TBT86561.1"/>
    <property type="molecule type" value="Genomic_DNA"/>
</dbReference>
<evidence type="ECO:0000256" key="1">
    <source>
        <dbReference type="SAM" id="MobiDB-lite"/>
    </source>
</evidence>
<keyword evidence="4" id="KW-1185">Reference proteome</keyword>
<proteinExistence type="predicted"/>
<keyword evidence="2" id="KW-1133">Transmembrane helix</keyword>
<feature type="transmembrane region" description="Helical" evidence="2">
    <location>
        <begin position="12"/>
        <end position="33"/>
    </location>
</feature>
<name>A0A4Q9KFD5_9ACTN</name>
<dbReference type="AlphaFoldDB" id="A0A4Q9KFD5"/>
<sequence length="235" mass="23655">MIENLMRLREPAAWIMVGVTAVSIVLAVVRFVLALTTGGVSLSAAAQDVALQAMSLTLLLALVALVIACVFHAPVPSARRLVAAAATVVTIGTVLTVVAALLGLPASAGALAVVLEFLGVLLDIVLKVVGMVTLWLVHRGLTAGRIDVAGPAPVAGAEVAPAEPEESLPAPTWRPDAAAGSVWTSASEAASGAQPTSYGVPGEGGGWRPVARPDLDGGEDAGVRPALEEGDEGRA</sequence>
<evidence type="ECO:0000313" key="4">
    <source>
        <dbReference type="Proteomes" id="UP000292373"/>
    </source>
</evidence>
<dbReference type="RefSeq" id="WP_131167346.1">
    <property type="nucleotide sequence ID" value="NZ_SDMQ01000003.1"/>
</dbReference>
<comment type="caution">
    <text evidence="3">The sequence shown here is derived from an EMBL/GenBank/DDBJ whole genome shotgun (WGS) entry which is preliminary data.</text>
</comment>
<reference evidence="3 4" key="1">
    <citation type="submission" date="2019-01" db="EMBL/GenBank/DDBJ databases">
        <title>Lactibacter flavus gen. nov., sp. nov., a novel bacterium of the family Propionibacteriaceae isolated from raw milk and dairy products.</title>
        <authorList>
            <person name="Huptas C."/>
            <person name="Wenning M."/>
            <person name="Breitenwieser F."/>
            <person name="Doll E."/>
            <person name="Von Neubeck M."/>
            <person name="Busse H.-J."/>
            <person name="Scherer S."/>
        </authorList>
    </citation>
    <scope>NUCLEOTIDE SEQUENCE [LARGE SCALE GENOMIC DNA]</scope>
    <source>
        <strain evidence="3 4">KCTC 33808</strain>
    </source>
</reference>
<feature type="transmembrane region" description="Helical" evidence="2">
    <location>
        <begin position="53"/>
        <end position="74"/>
    </location>
</feature>
<protein>
    <submittedName>
        <fullName evidence="3">Uncharacterized protein</fullName>
    </submittedName>
</protein>
<gene>
    <name evidence="3" type="ORF">ET989_04400</name>
</gene>
<dbReference type="Proteomes" id="UP000292373">
    <property type="component" value="Unassembled WGS sequence"/>
</dbReference>